<organism evidence="8 9">
    <name type="scientific">Sulfurovum zhangzhouensis</name>
    <dbReference type="NCBI Taxonomy" id="3019067"/>
    <lineage>
        <taxon>Bacteria</taxon>
        <taxon>Pseudomonadati</taxon>
        <taxon>Campylobacterota</taxon>
        <taxon>Epsilonproteobacteria</taxon>
        <taxon>Campylobacterales</taxon>
        <taxon>Sulfurovaceae</taxon>
        <taxon>Sulfurovum</taxon>
    </lineage>
</organism>
<feature type="region of interest" description="Domain III" evidence="6">
    <location>
        <begin position="138"/>
        <end position="185"/>
    </location>
</feature>
<keyword evidence="4 6" id="KW-0233">DNA recombination</keyword>
<accession>A0ABT7QYR3</accession>
<proteinExistence type="inferred from homology"/>
<keyword evidence="1 6" id="KW-0963">Cytoplasm</keyword>
<dbReference type="SUPFAM" id="SSF50249">
    <property type="entry name" value="Nucleic acid-binding proteins"/>
    <property type="match status" value="1"/>
</dbReference>
<dbReference type="InterPro" id="IPR013849">
    <property type="entry name" value="DNA_helicase_Holl-junc_RuvA_I"/>
</dbReference>
<dbReference type="InterPro" id="IPR010994">
    <property type="entry name" value="RuvA_2-like"/>
</dbReference>
<dbReference type="RefSeq" id="WP_289413717.1">
    <property type="nucleotide sequence ID" value="NZ_JAQIBD010000002.1"/>
</dbReference>
<sequence>MIVGIEGTIERKDPTFVHINVNGLIYEVMISLNTSNAIQDKRVKLFTTQIIREDAHLLFGFMDMNEKKMFDTVLKINGVGPKVGLAICSTFTPETFARVVSSKDVGLLKRVPGIGPKAASRILVELADFIVDGEGESSGNSAMVEAIMALESLGFKKDAIQKALSGCSGDTSTLVKEGLKKLQRL</sequence>
<evidence type="ECO:0000256" key="1">
    <source>
        <dbReference type="ARBA" id="ARBA00022490"/>
    </source>
</evidence>
<dbReference type="HAMAP" id="MF_00031">
    <property type="entry name" value="DNA_HJ_migration_RuvA"/>
    <property type="match status" value="1"/>
</dbReference>
<comment type="similarity">
    <text evidence="6">Belongs to the RuvA family.</text>
</comment>
<dbReference type="Gene3D" id="1.10.150.20">
    <property type="entry name" value="5' to 3' exonuclease, C-terminal subdomain"/>
    <property type="match status" value="1"/>
</dbReference>
<dbReference type="GO" id="GO:0016787">
    <property type="term" value="F:hydrolase activity"/>
    <property type="evidence" value="ECO:0007669"/>
    <property type="project" value="UniProtKB-KW"/>
</dbReference>
<feature type="domain" description="Helix-hairpin-helix DNA-binding motif class 1" evidence="7">
    <location>
        <begin position="106"/>
        <end position="125"/>
    </location>
</feature>
<evidence type="ECO:0000313" key="9">
    <source>
        <dbReference type="Proteomes" id="UP001169069"/>
    </source>
</evidence>
<dbReference type="SMART" id="SM00278">
    <property type="entry name" value="HhH1"/>
    <property type="match status" value="2"/>
</dbReference>
<comment type="subunit">
    <text evidence="6">Homotetramer. Forms an RuvA(8)-RuvB(12)-Holliday junction (HJ) complex. HJ DNA is sandwiched between 2 RuvA tetramers; dsDNA enters through RuvA and exits via RuvB. An RuvB hexamer assembles on each DNA strand where it exits the tetramer. Each RuvB hexamer is contacted by two RuvA subunits (via domain III) on 2 adjacent RuvB subunits; this complex drives branch migration. In the full resolvosome a probable DNA-RuvA(4)-RuvB(12)-RuvC(2) complex forms which resolves the HJ.</text>
</comment>
<dbReference type="Pfam" id="PF07499">
    <property type="entry name" value="RuvA_C"/>
    <property type="match status" value="1"/>
</dbReference>
<evidence type="ECO:0000256" key="3">
    <source>
        <dbReference type="ARBA" id="ARBA00023125"/>
    </source>
</evidence>
<keyword evidence="2 6" id="KW-0227">DNA damage</keyword>
<evidence type="ECO:0000256" key="6">
    <source>
        <dbReference type="HAMAP-Rule" id="MF_00031"/>
    </source>
</evidence>
<dbReference type="CDD" id="cd14332">
    <property type="entry name" value="UBA_RuvA_C"/>
    <property type="match status" value="1"/>
</dbReference>
<protein>
    <recommendedName>
        <fullName evidence="6">Holliday junction branch migration complex subunit RuvA</fullName>
    </recommendedName>
</protein>
<keyword evidence="9" id="KW-1185">Reference proteome</keyword>
<dbReference type="NCBIfam" id="TIGR00084">
    <property type="entry name" value="ruvA"/>
    <property type="match status" value="1"/>
</dbReference>
<comment type="function">
    <text evidence="6">The RuvA-RuvB-RuvC complex processes Holliday junction (HJ) DNA during genetic recombination and DNA repair, while the RuvA-RuvB complex plays an important role in the rescue of blocked DNA replication forks via replication fork reversal (RFR). RuvA specifically binds to HJ cruciform DNA, conferring on it an open structure. The RuvB hexamer acts as an ATP-dependent pump, pulling dsDNA into and through the RuvAB complex. HJ branch migration allows RuvC to scan DNA until it finds its consensus sequence, where it cleaves and resolves the cruciform DNA.</text>
</comment>
<evidence type="ECO:0000313" key="8">
    <source>
        <dbReference type="EMBL" id="MDM5271984.1"/>
    </source>
</evidence>
<comment type="domain">
    <text evidence="6">Has three domains with a flexible linker between the domains II and III and assumes an 'L' shape. Domain III is highly mobile and contacts RuvB.</text>
</comment>
<evidence type="ECO:0000256" key="5">
    <source>
        <dbReference type="ARBA" id="ARBA00023204"/>
    </source>
</evidence>
<dbReference type="InterPro" id="IPR000085">
    <property type="entry name" value="RuvA"/>
</dbReference>
<evidence type="ECO:0000259" key="7">
    <source>
        <dbReference type="SMART" id="SM00278"/>
    </source>
</evidence>
<comment type="subcellular location">
    <subcellularLocation>
        <location evidence="6">Cytoplasm</location>
    </subcellularLocation>
</comment>
<evidence type="ECO:0000256" key="2">
    <source>
        <dbReference type="ARBA" id="ARBA00022763"/>
    </source>
</evidence>
<gene>
    <name evidence="6 8" type="primary">ruvA</name>
    <name evidence="8" type="ORF">PGH07_07320</name>
</gene>
<dbReference type="Pfam" id="PF14520">
    <property type="entry name" value="HHH_5"/>
    <property type="match status" value="1"/>
</dbReference>
<dbReference type="EMBL" id="JAQIBD010000002">
    <property type="protein sequence ID" value="MDM5271984.1"/>
    <property type="molecule type" value="Genomic_DNA"/>
</dbReference>
<dbReference type="Pfam" id="PF01330">
    <property type="entry name" value="RuvA_N"/>
    <property type="match status" value="1"/>
</dbReference>
<keyword evidence="3 6" id="KW-0238">DNA-binding</keyword>
<dbReference type="GO" id="GO:0003678">
    <property type="term" value="F:DNA helicase activity"/>
    <property type="evidence" value="ECO:0007669"/>
    <property type="project" value="UniProtKB-EC"/>
</dbReference>
<keyword evidence="5 6" id="KW-0234">DNA repair</keyword>
<dbReference type="SUPFAM" id="SSF47781">
    <property type="entry name" value="RuvA domain 2-like"/>
    <property type="match status" value="1"/>
</dbReference>
<dbReference type="InterPro" id="IPR011114">
    <property type="entry name" value="RuvA_C"/>
</dbReference>
<dbReference type="InterPro" id="IPR003583">
    <property type="entry name" value="Hlx-hairpin-Hlx_DNA-bd_motif"/>
</dbReference>
<comment type="caution">
    <text evidence="6">Lacks conserved residue(s) required for the propagation of feature annotation.</text>
</comment>
<evidence type="ECO:0000256" key="4">
    <source>
        <dbReference type="ARBA" id="ARBA00023172"/>
    </source>
</evidence>
<dbReference type="Proteomes" id="UP001169069">
    <property type="component" value="Unassembled WGS sequence"/>
</dbReference>
<name>A0ABT7QYR3_9BACT</name>
<reference evidence="8" key="1">
    <citation type="submission" date="2023-01" db="EMBL/GenBank/DDBJ databases">
        <title>Sulfurovum sp. zt1-1 genome assembly.</title>
        <authorList>
            <person name="Wang J."/>
        </authorList>
    </citation>
    <scope>NUCLEOTIDE SEQUENCE</scope>
    <source>
        <strain evidence="8">Zt1-1</strain>
    </source>
</reference>
<feature type="domain" description="Helix-hairpin-helix DNA-binding motif class 1" evidence="7">
    <location>
        <begin position="71"/>
        <end position="90"/>
    </location>
</feature>
<comment type="caution">
    <text evidence="8">The sequence shown here is derived from an EMBL/GenBank/DDBJ whole genome shotgun (WGS) entry which is preliminary data.</text>
</comment>
<keyword evidence="8" id="KW-0378">Hydrolase</keyword>
<dbReference type="Gene3D" id="2.40.50.140">
    <property type="entry name" value="Nucleic acid-binding proteins"/>
    <property type="match status" value="1"/>
</dbReference>
<dbReference type="InterPro" id="IPR012340">
    <property type="entry name" value="NA-bd_OB-fold"/>
</dbReference>